<dbReference type="EMBL" id="CP042914">
    <property type="protein sequence ID" value="QEG40691.1"/>
    <property type="molecule type" value="Genomic_DNA"/>
</dbReference>
<feature type="signal peptide" evidence="3">
    <location>
        <begin position="1"/>
        <end position="25"/>
    </location>
</feature>
<proteinExistence type="predicted"/>
<feature type="chain" id="PRO_5023132701" description="Protein-glutamine gamma-glutamyltransferase-like C-terminal domain-containing protein" evidence="3">
    <location>
        <begin position="26"/>
        <end position="291"/>
    </location>
</feature>
<reference evidence="5 6" key="1">
    <citation type="submission" date="2019-08" db="EMBL/GenBank/DDBJ databases">
        <title>Deep-cultivation of Planctomycetes and their phenomic and genomic characterization uncovers novel biology.</title>
        <authorList>
            <person name="Wiegand S."/>
            <person name="Jogler M."/>
            <person name="Boedeker C."/>
            <person name="Pinto D."/>
            <person name="Vollmers J."/>
            <person name="Rivas-Marin E."/>
            <person name="Kohn T."/>
            <person name="Peeters S.H."/>
            <person name="Heuer A."/>
            <person name="Rast P."/>
            <person name="Oberbeckmann S."/>
            <person name="Bunk B."/>
            <person name="Jeske O."/>
            <person name="Meyerdierks A."/>
            <person name="Storesund J.E."/>
            <person name="Kallscheuer N."/>
            <person name="Luecker S."/>
            <person name="Lage O.M."/>
            <person name="Pohl T."/>
            <person name="Merkel B.J."/>
            <person name="Hornburger P."/>
            <person name="Mueller R.-W."/>
            <person name="Bruemmer F."/>
            <person name="Labrenz M."/>
            <person name="Spormann A.M."/>
            <person name="Op den Camp H."/>
            <person name="Overmann J."/>
            <person name="Amann R."/>
            <person name="Jetten M.S.M."/>
            <person name="Mascher T."/>
            <person name="Medema M.H."/>
            <person name="Devos D.P."/>
            <person name="Kaster A.-K."/>
            <person name="Ovreas L."/>
            <person name="Rohde M."/>
            <person name="Galperin M.Y."/>
            <person name="Jogler C."/>
        </authorList>
    </citation>
    <scope>NUCLEOTIDE SEQUENCE [LARGE SCALE GENOMIC DNA]</scope>
    <source>
        <strain evidence="5 6">UC8</strain>
    </source>
</reference>
<evidence type="ECO:0000256" key="3">
    <source>
        <dbReference type="SAM" id="SignalP"/>
    </source>
</evidence>
<keyword evidence="2" id="KW-0472">Membrane</keyword>
<feature type="domain" description="Protein-glutamine gamma-glutamyltransferase-like C-terminal" evidence="4">
    <location>
        <begin position="215"/>
        <end position="273"/>
    </location>
</feature>
<dbReference type="RefSeq" id="WP_068132362.1">
    <property type="nucleotide sequence ID" value="NZ_CP042914.1"/>
</dbReference>
<keyword evidence="2" id="KW-1133">Transmembrane helix</keyword>
<dbReference type="AlphaFoldDB" id="A0A5B9R321"/>
<dbReference type="Pfam" id="PF13559">
    <property type="entry name" value="DUF4129"/>
    <property type="match status" value="1"/>
</dbReference>
<feature type="compositionally biased region" description="Gly residues" evidence="1">
    <location>
        <begin position="105"/>
        <end position="114"/>
    </location>
</feature>
<dbReference type="OrthoDB" id="290072at2"/>
<protein>
    <recommendedName>
        <fullName evidence="4">Protein-glutamine gamma-glutamyltransferase-like C-terminal domain-containing protein</fullName>
    </recommendedName>
</protein>
<keyword evidence="3" id="KW-0732">Signal</keyword>
<keyword evidence="2" id="KW-0812">Transmembrane</keyword>
<evidence type="ECO:0000259" key="4">
    <source>
        <dbReference type="Pfam" id="PF13559"/>
    </source>
</evidence>
<sequence precursor="true">MICFVTHFVATLARAWGRTSSPRSAASLLILLATALSAASQETSVPTAAEVESNIAESVGDTAWYDSETQQLRPVTVRERIDDASNRNSRWLPKPERVSRANPAAGGGGGGATGVGTSSASNIIGWVLMTFLAVLMIGVLVYFFSKGEMEVDIGAGKRRKTRHDPFDQDLTERMEQLPVEVRQQGSDMRGEAERRMRAGDFDTAIIYLFGHQLLQLDRYQMLRLSRGKTNRQYVREANASGESGRILQQTVDSFEASYFGRHAVTASRFEFLWKENERLEQLLRQHREAAA</sequence>
<organism evidence="5 6">
    <name type="scientific">Roseimaritima ulvae</name>
    <dbReference type="NCBI Taxonomy" id="980254"/>
    <lineage>
        <taxon>Bacteria</taxon>
        <taxon>Pseudomonadati</taxon>
        <taxon>Planctomycetota</taxon>
        <taxon>Planctomycetia</taxon>
        <taxon>Pirellulales</taxon>
        <taxon>Pirellulaceae</taxon>
        <taxon>Roseimaritima</taxon>
    </lineage>
</organism>
<evidence type="ECO:0000313" key="6">
    <source>
        <dbReference type="Proteomes" id="UP000325286"/>
    </source>
</evidence>
<feature type="region of interest" description="Disordered" evidence="1">
    <location>
        <begin position="77"/>
        <end position="114"/>
    </location>
</feature>
<gene>
    <name evidence="5" type="ORF">UC8_27080</name>
</gene>
<evidence type="ECO:0000256" key="1">
    <source>
        <dbReference type="SAM" id="MobiDB-lite"/>
    </source>
</evidence>
<dbReference type="Proteomes" id="UP000325286">
    <property type="component" value="Chromosome"/>
</dbReference>
<name>A0A5B9R321_9BACT</name>
<keyword evidence="6" id="KW-1185">Reference proteome</keyword>
<feature type="transmembrane region" description="Helical" evidence="2">
    <location>
        <begin position="123"/>
        <end position="144"/>
    </location>
</feature>
<dbReference type="KEGG" id="rul:UC8_27080"/>
<evidence type="ECO:0000313" key="5">
    <source>
        <dbReference type="EMBL" id="QEG40691.1"/>
    </source>
</evidence>
<dbReference type="InterPro" id="IPR025403">
    <property type="entry name" value="TgpA-like_C"/>
</dbReference>
<accession>A0A5B9R321</accession>
<evidence type="ECO:0000256" key="2">
    <source>
        <dbReference type="SAM" id="Phobius"/>
    </source>
</evidence>